<dbReference type="AlphaFoldDB" id="A0A3S5B1U1"/>
<evidence type="ECO:0000313" key="2">
    <source>
        <dbReference type="Proteomes" id="UP000784294"/>
    </source>
</evidence>
<proteinExistence type="predicted"/>
<keyword evidence="2" id="KW-1185">Reference proteome</keyword>
<reference evidence="1" key="1">
    <citation type="submission" date="2018-11" db="EMBL/GenBank/DDBJ databases">
        <authorList>
            <consortium name="Pathogen Informatics"/>
        </authorList>
    </citation>
    <scope>NUCLEOTIDE SEQUENCE</scope>
</reference>
<accession>A0A3S5B1U1</accession>
<dbReference type="Proteomes" id="UP000784294">
    <property type="component" value="Unassembled WGS sequence"/>
</dbReference>
<name>A0A3S5B1U1_9PLAT</name>
<sequence>MTRSCGAMSRCLFHTIQQSDVQGNLFSVSGETDLRIHSSRLFEANASYENGIVMSTHMICHWRTSASRPSVSSAAASAHLTLPSSRPTSLLFIPQFDSTFVRILFTNLPLAPALRPPHPAIPLRLSHLGNTSLLSPVANSSVSQAKVCVLMPFGALLPLFRSPRPSICVRAQWLVPACVPSNVCQLHCSERTDRRCGILALGEGHQKGH</sequence>
<comment type="caution">
    <text evidence="1">The sequence shown here is derived from an EMBL/GenBank/DDBJ whole genome shotgun (WGS) entry which is preliminary data.</text>
</comment>
<organism evidence="1 2">
    <name type="scientific">Protopolystoma xenopodis</name>
    <dbReference type="NCBI Taxonomy" id="117903"/>
    <lineage>
        <taxon>Eukaryota</taxon>
        <taxon>Metazoa</taxon>
        <taxon>Spiralia</taxon>
        <taxon>Lophotrochozoa</taxon>
        <taxon>Platyhelminthes</taxon>
        <taxon>Monogenea</taxon>
        <taxon>Polyopisthocotylea</taxon>
        <taxon>Polystomatidea</taxon>
        <taxon>Polystomatidae</taxon>
        <taxon>Protopolystoma</taxon>
    </lineage>
</organism>
<protein>
    <submittedName>
        <fullName evidence="1">Uncharacterized protein</fullName>
    </submittedName>
</protein>
<evidence type="ECO:0000313" key="1">
    <source>
        <dbReference type="EMBL" id="VEL10824.1"/>
    </source>
</evidence>
<dbReference type="EMBL" id="CAAALY010010040">
    <property type="protein sequence ID" value="VEL10824.1"/>
    <property type="molecule type" value="Genomic_DNA"/>
</dbReference>
<gene>
    <name evidence="1" type="ORF">PXEA_LOCUS4264</name>
</gene>